<dbReference type="Proteomes" id="UP000193920">
    <property type="component" value="Unassembled WGS sequence"/>
</dbReference>
<sequence>MTDYIELNNTNNNEEKINDTDILYNDKYIQITNNEIMLKKYYFPSFSSKKIEFSDIEYICSDQEYGVDILGYKVWGMGLSTIYWAYGKGRGLSRPKYNYILKKHNTTLCSGFSVENPTEFCKIIETKGIKNKKS</sequence>
<evidence type="ECO:0000313" key="1">
    <source>
        <dbReference type="EMBL" id="ORY39218.1"/>
    </source>
</evidence>
<accession>A0A1Y2BWV2</accession>
<name>A0A1Y2BWV2_9FUNG</name>
<organism evidence="1 2">
    <name type="scientific">Neocallimastix californiae</name>
    <dbReference type="NCBI Taxonomy" id="1754190"/>
    <lineage>
        <taxon>Eukaryota</taxon>
        <taxon>Fungi</taxon>
        <taxon>Fungi incertae sedis</taxon>
        <taxon>Chytridiomycota</taxon>
        <taxon>Chytridiomycota incertae sedis</taxon>
        <taxon>Neocallimastigomycetes</taxon>
        <taxon>Neocallimastigales</taxon>
        <taxon>Neocallimastigaceae</taxon>
        <taxon>Neocallimastix</taxon>
    </lineage>
</organism>
<proteinExistence type="predicted"/>
<protein>
    <submittedName>
        <fullName evidence="1">Uncharacterized protein</fullName>
    </submittedName>
</protein>
<dbReference type="OrthoDB" id="2094884at2759"/>
<comment type="caution">
    <text evidence="1">The sequence shown here is derived from an EMBL/GenBank/DDBJ whole genome shotgun (WGS) entry which is preliminary data.</text>
</comment>
<gene>
    <name evidence="1" type="ORF">LY90DRAFT_704324</name>
</gene>
<reference evidence="1 2" key="1">
    <citation type="submission" date="2016-08" db="EMBL/GenBank/DDBJ databases">
        <title>A Parts List for Fungal Cellulosomes Revealed by Comparative Genomics.</title>
        <authorList>
            <consortium name="DOE Joint Genome Institute"/>
            <person name="Haitjema C.H."/>
            <person name="Gilmore S.P."/>
            <person name="Henske J.K."/>
            <person name="Solomon K.V."/>
            <person name="De Groot R."/>
            <person name="Kuo A."/>
            <person name="Mondo S.J."/>
            <person name="Salamov A.A."/>
            <person name="Labutti K."/>
            <person name="Zhao Z."/>
            <person name="Chiniquy J."/>
            <person name="Barry K."/>
            <person name="Brewer H.M."/>
            <person name="Purvine S.O."/>
            <person name="Wright A.T."/>
            <person name="Boxma B."/>
            <person name="Van Alen T."/>
            <person name="Hackstein J.H."/>
            <person name="Baker S.E."/>
            <person name="Grigoriev I.V."/>
            <person name="O'Malley M.A."/>
        </authorList>
    </citation>
    <scope>NUCLEOTIDE SEQUENCE [LARGE SCALE GENOMIC DNA]</scope>
    <source>
        <strain evidence="1 2">G1</strain>
    </source>
</reference>
<dbReference type="AlphaFoldDB" id="A0A1Y2BWV2"/>
<evidence type="ECO:0000313" key="2">
    <source>
        <dbReference type="Proteomes" id="UP000193920"/>
    </source>
</evidence>
<dbReference type="PANTHER" id="PTHR35373">
    <property type="entry name" value="PROTEIN CBG16894"/>
    <property type="match status" value="1"/>
</dbReference>
<keyword evidence="2" id="KW-1185">Reference proteome</keyword>
<dbReference type="EMBL" id="MCOG01000133">
    <property type="protein sequence ID" value="ORY39218.1"/>
    <property type="molecule type" value="Genomic_DNA"/>
</dbReference>
<feature type="non-terminal residue" evidence="1">
    <location>
        <position position="134"/>
    </location>
</feature>